<evidence type="ECO:0000256" key="4">
    <source>
        <dbReference type="ARBA" id="ARBA00022729"/>
    </source>
</evidence>
<keyword evidence="12" id="KW-1185">Reference proteome</keyword>
<dbReference type="InterPro" id="IPR032675">
    <property type="entry name" value="LRR_dom_sf"/>
</dbReference>
<evidence type="ECO:0000313" key="11">
    <source>
        <dbReference type="EnsemblPlants" id="AET7Gv20364900.2"/>
    </source>
</evidence>
<accession>A0A453QX22</accession>
<dbReference type="Gramene" id="AET7Gv20364900.2">
    <property type="protein sequence ID" value="AET7Gv20364900.2"/>
    <property type="gene ID" value="AET7Gv20364900"/>
</dbReference>
<reference evidence="11" key="3">
    <citation type="journal article" date="2017" name="Nature">
        <title>Genome sequence of the progenitor of the wheat D genome Aegilops tauschii.</title>
        <authorList>
            <person name="Luo M.C."/>
            <person name="Gu Y.Q."/>
            <person name="Puiu D."/>
            <person name="Wang H."/>
            <person name="Twardziok S.O."/>
            <person name="Deal K.R."/>
            <person name="Huo N."/>
            <person name="Zhu T."/>
            <person name="Wang L."/>
            <person name="Wang Y."/>
            <person name="McGuire P.E."/>
            <person name="Liu S."/>
            <person name="Long H."/>
            <person name="Ramasamy R.K."/>
            <person name="Rodriguez J.C."/>
            <person name="Van S.L."/>
            <person name="Yuan L."/>
            <person name="Wang Z."/>
            <person name="Xia Z."/>
            <person name="Xiao L."/>
            <person name="Anderson O.D."/>
            <person name="Ouyang S."/>
            <person name="Liang Y."/>
            <person name="Zimin A.V."/>
            <person name="Pertea G."/>
            <person name="Qi P."/>
            <person name="Bennetzen J.L."/>
            <person name="Dai X."/>
            <person name="Dawson M.W."/>
            <person name="Muller H.G."/>
            <person name="Kugler K."/>
            <person name="Rivarola-Duarte L."/>
            <person name="Spannagl M."/>
            <person name="Mayer K.F.X."/>
            <person name="Lu F.H."/>
            <person name="Bevan M.W."/>
            <person name="Leroy P."/>
            <person name="Li P."/>
            <person name="You F.M."/>
            <person name="Sun Q."/>
            <person name="Liu Z."/>
            <person name="Lyons E."/>
            <person name="Wicker T."/>
            <person name="Salzberg S.L."/>
            <person name="Devos K.M."/>
            <person name="Dvorak J."/>
        </authorList>
    </citation>
    <scope>NUCLEOTIDE SEQUENCE [LARGE SCALE GENOMIC DNA]</scope>
    <source>
        <strain evidence="11">cv. AL8/78</strain>
    </source>
</reference>
<reference evidence="11" key="4">
    <citation type="submission" date="2019-03" db="UniProtKB">
        <authorList>
            <consortium name="EnsemblPlants"/>
        </authorList>
    </citation>
    <scope>IDENTIFICATION</scope>
</reference>
<dbReference type="PANTHER" id="PTHR48063">
    <property type="entry name" value="LRR RECEPTOR-LIKE KINASE"/>
    <property type="match status" value="1"/>
</dbReference>
<reference evidence="12" key="2">
    <citation type="journal article" date="2017" name="Nat. Plants">
        <title>The Aegilops tauschii genome reveals multiple impacts of transposons.</title>
        <authorList>
            <person name="Zhao G."/>
            <person name="Zou C."/>
            <person name="Li K."/>
            <person name="Wang K."/>
            <person name="Li T."/>
            <person name="Gao L."/>
            <person name="Zhang X."/>
            <person name="Wang H."/>
            <person name="Yang Z."/>
            <person name="Liu X."/>
            <person name="Jiang W."/>
            <person name="Mao L."/>
            <person name="Kong X."/>
            <person name="Jiao Y."/>
            <person name="Jia J."/>
        </authorList>
    </citation>
    <scope>NUCLEOTIDE SEQUENCE [LARGE SCALE GENOMIC DNA]</scope>
    <source>
        <strain evidence="12">cv. AL8/78</strain>
    </source>
</reference>
<dbReference type="PRINTS" id="PR00019">
    <property type="entry name" value="LEURICHRPT"/>
</dbReference>
<evidence type="ECO:0000256" key="2">
    <source>
        <dbReference type="ARBA" id="ARBA00022614"/>
    </source>
</evidence>
<dbReference type="Proteomes" id="UP000015105">
    <property type="component" value="Chromosome 7D"/>
</dbReference>
<evidence type="ECO:0000256" key="7">
    <source>
        <dbReference type="ARBA" id="ARBA00023136"/>
    </source>
</evidence>
<feature type="domain" description="Leucine-rich repeat-containing N-terminal plant-type" evidence="10">
    <location>
        <begin position="34"/>
        <end position="71"/>
    </location>
</feature>
<dbReference type="InterPro" id="IPR001611">
    <property type="entry name" value="Leu-rich_rpt"/>
</dbReference>
<dbReference type="EnsemblPlants" id="AET7Gv20364900.2">
    <property type="protein sequence ID" value="AET7Gv20364900.2"/>
    <property type="gene ID" value="AET7Gv20364900"/>
</dbReference>
<dbReference type="SUPFAM" id="SSF52058">
    <property type="entry name" value="L domain-like"/>
    <property type="match status" value="1"/>
</dbReference>
<keyword evidence="3" id="KW-0812">Transmembrane</keyword>
<evidence type="ECO:0000256" key="8">
    <source>
        <dbReference type="ARBA" id="ARBA00023180"/>
    </source>
</evidence>
<organism evidence="11 12">
    <name type="scientific">Aegilops tauschii subsp. strangulata</name>
    <name type="common">Goatgrass</name>
    <dbReference type="NCBI Taxonomy" id="200361"/>
    <lineage>
        <taxon>Eukaryota</taxon>
        <taxon>Viridiplantae</taxon>
        <taxon>Streptophyta</taxon>
        <taxon>Embryophyta</taxon>
        <taxon>Tracheophyta</taxon>
        <taxon>Spermatophyta</taxon>
        <taxon>Magnoliopsida</taxon>
        <taxon>Liliopsida</taxon>
        <taxon>Poales</taxon>
        <taxon>Poaceae</taxon>
        <taxon>BOP clade</taxon>
        <taxon>Pooideae</taxon>
        <taxon>Triticodae</taxon>
        <taxon>Triticeae</taxon>
        <taxon>Triticinae</taxon>
        <taxon>Aegilops</taxon>
    </lineage>
</organism>
<dbReference type="Pfam" id="PF08263">
    <property type="entry name" value="LRRNT_2"/>
    <property type="match status" value="1"/>
</dbReference>
<evidence type="ECO:0000313" key="12">
    <source>
        <dbReference type="Proteomes" id="UP000015105"/>
    </source>
</evidence>
<comment type="subcellular location">
    <subcellularLocation>
        <location evidence="1">Membrane</location>
        <topology evidence="1">Single-pass type I membrane protein</topology>
    </subcellularLocation>
</comment>
<keyword evidence="5" id="KW-0677">Repeat</keyword>
<dbReference type="InterPro" id="IPR013210">
    <property type="entry name" value="LRR_N_plant-typ"/>
</dbReference>
<sequence length="364" mass="40978">MARPCTPSLAAALLCLVIISGERFLPQCAGCPRDDRRALLDIQSFLSEHLPLNYWDSSIRDCCQWRDVTCDSRTGRVTGLDLDAFPYPPASPLNTSLFLPLEELQSLSLKNVGINGCMPGAELSTMKLETLDLSDNAINGTISTDVQYLHLSENQFNGTFPLSLGTDIYTIDLQGNQFSGILPRLMFKAFPKLQIMLLERNMFEGMIPNDICHLKCLRLLDLSHNKLSGKLPSCLSNIGSDDESFNFQYSDRNITSIFLMFPVSSYQDLLAQYTKFISQPDQEEFMTKSRKDYYKGNMLNYMSGLDFSSNQLKGSIPESIGDMKWLRALNFSANYFDGSIPQSLSNLSDRISLTTTWRAKYLQS</sequence>
<proteinExistence type="predicted"/>
<evidence type="ECO:0000259" key="10">
    <source>
        <dbReference type="Pfam" id="PF08263"/>
    </source>
</evidence>
<dbReference type="Gene3D" id="3.80.10.10">
    <property type="entry name" value="Ribonuclease Inhibitor"/>
    <property type="match status" value="2"/>
</dbReference>
<name>A0A453QX22_AEGTS</name>
<evidence type="ECO:0000256" key="5">
    <source>
        <dbReference type="ARBA" id="ARBA00022737"/>
    </source>
</evidence>
<keyword evidence="2" id="KW-0433">Leucine-rich repeat</keyword>
<evidence type="ECO:0000256" key="3">
    <source>
        <dbReference type="ARBA" id="ARBA00022692"/>
    </source>
</evidence>
<evidence type="ECO:0000256" key="6">
    <source>
        <dbReference type="ARBA" id="ARBA00022989"/>
    </source>
</evidence>
<keyword evidence="7" id="KW-0472">Membrane</keyword>
<dbReference type="Pfam" id="PF13855">
    <property type="entry name" value="LRR_8"/>
    <property type="match status" value="1"/>
</dbReference>
<evidence type="ECO:0000256" key="1">
    <source>
        <dbReference type="ARBA" id="ARBA00004479"/>
    </source>
</evidence>
<dbReference type="Pfam" id="PF00560">
    <property type="entry name" value="LRR_1"/>
    <property type="match status" value="3"/>
</dbReference>
<keyword evidence="6" id="KW-1133">Transmembrane helix</keyword>
<reference evidence="11" key="5">
    <citation type="journal article" date="2021" name="G3 (Bethesda)">
        <title>Aegilops tauschii genome assembly Aet v5.0 features greater sequence contiguity and improved annotation.</title>
        <authorList>
            <person name="Wang L."/>
            <person name="Zhu T."/>
            <person name="Rodriguez J.C."/>
            <person name="Deal K.R."/>
            <person name="Dubcovsky J."/>
            <person name="McGuire P.E."/>
            <person name="Lux T."/>
            <person name="Spannagl M."/>
            <person name="Mayer K.F.X."/>
            <person name="Baldrich P."/>
            <person name="Meyers B.C."/>
            <person name="Huo N."/>
            <person name="Gu Y.Q."/>
            <person name="Zhou H."/>
            <person name="Devos K.M."/>
            <person name="Bennetzen J.L."/>
            <person name="Unver T."/>
            <person name="Budak H."/>
            <person name="Gulick P.J."/>
            <person name="Galiba G."/>
            <person name="Kalapos B."/>
            <person name="Nelson D.R."/>
            <person name="Li P."/>
            <person name="You F.M."/>
            <person name="Luo M.C."/>
            <person name="Dvorak J."/>
        </authorList>
    </citation>
    <scope>NUCLEOTIDE SEQUENCE [LARGE SCALE GENOMIC DNA]</scope>
    <source>
        <strain evidence="11">cv. AL8/78</strain>
    </source>
</reference>
<feature type="signal peptide" evidence="9">
    <location>
        <begin position="1"/>
        <end position="21"/>
    </location>
</feature>
<dbReference type="GO" id="GO:0016020">
    <property type="term" value="C:membrane"/>
    <property type="evidence" value="ECO:0007669"/>
    <property type="project" value="UniProtKB-SubCell"/>
</dbReference>
<evidence type="ECO:0000256" key="9">
    <source>
        <dbReference type="SAM" id="SignalP"/>
    </source>
</evidence>
<dbReference type="AlphaFoldDB" id="A0A453QX22"/>
<feature type="chain" id="PRO_5019500289" description="Leucine-rich repeat-containing N-terminal plant-type domain-containing protein" evidence="9">
    <location>
        <begin position="22"/>
        <end position="364"/>
    </location>
</feature>
<keyword evidence="8" id="KW-0325">Glycoprotein</keyword>
<reference evidence="12" key="1">
    <citation type="journal article" date="2014" name="Science">
        <title>Ancient hybridizations among the ancestral genomes of bread wheat.</title>
        <authorList>
            <consortium name="International Wheat Genome Sequencing Consortium,"/>
            <person name="Marcussen T."/>
            <person name="Sandve S.R."/>
            <person name="Heier L."/>
            <person name="Spannagl M."/>
            <person name="Pfeifer M."/>
            <person name="Jakobsen K.S."/>
            <person name="Wulff B.B."/>
            <person name="Steuernagel B."/>
            <person name="Mayer K.F."/>
            <person name="Olsen O.A."/>
        </authorList>
    </citation>
    <scope>NUCLEOTIDE SEQUENCE [LARGE SCALE GENOMIC DNA]</scope>
    <source>
        <strain evidence="12">cv. AL8/78</strain>
    </source>
</reference>
<dbReference type="InterPro" id="IPR046956">
    <property type="entry name" value="RLP23-like"/>
</dbReference>
<protein>
    <recommendedName>
        <fullName evidence="10">Leucine-rich repeat-containing N-terminal plant-type domain-containing protein</fullName>
    </recommendedName>
</protein>
<keyword evidence="4 9" id="KW-0732">Signal</keyword>